<sequence>MSEDNEQSGSLSSNQSQELSSQESKSSSEEFGGLELFNSDGFDPNDYDDYELTVIYHNTICDLFEQMKEFKTLYDEKLKNYQEMLRHSTQNETKLKQHVSQAQEIIKELKEGYDKSSKSFNEITEAYQNEQIAHNKTLQELNELRLAQKTMCSNMTMCAAVEIVIKNGKVTGLNMKESLDATRDDAMMQLNLMTRKVDELRRELTATKVETTKINEEVEKERKNSQELMRKIELMKTESINLQNDIKLKDNEIEELKKKIEEDNSRQKKIMSSREQKIRSIIEKNKPLRTNRRLDRPQLISSIISDIVKTDDKTIQNTTEGLDNPLAPKQIQKSNRNSCTPIIEKSDSLSTVLNDTNNGIFSKSSSSCINPLNALSSNTSSGTYSSTPHPPLNSLLSQTDSKSKIFKGRKSSSKLLSGVLDSTNSDVILSDRNISDVGIIEDGIVIVYTTQEGSQEVSLLKHKTFVPEFSLDIDVKYSTQTSFGFCVASNNSIVLLSRVNKTYEIEGITNIGQSQKGILVLNESGELTEIVNDNKKLIDTLPCKVDGNIFMVDDLIIFKDKEDRLVTYLPKLKNICYCDHFVKQVIVVNHLIYAIDKENPNKIYIYNLNLTMKLNKLIQSNIERICNFGEFIVAVCANSAFVVNEKTVKPLISLSHETSIITITFSIYDKKVYIIVVTNNQLLKMQTDLRVHELKDYKDNKHNPQCSLCSKPMKKGKKCKRCGICFDIECAKTYAGQIESWFIPCLEQN</sequence>
<feature type="coiled-coil region" evidence="1">
    <location>
        <begin position="183"/>
        <end position="266"/>
    </location>
</feature>
<evidence type="ECO:0000256" key="1">
    <source>
        <dbReference type="SAM" id="Coils"/>
    </source>
</evidence>
<comment type="caution">
    <text evidence="3">The sequence shown here is derived from an EMBL/GenBank/DDBJ whole genome shotgun (WGS) entry which is preliminary data.</text>
</comment>
<dbReference type="EMBL" id="BAAFRS010000240">
    <property type="protein sequence ID" value="GAB1225052.1"/>
    <property type="molecule type" value="Genomic_DNA"/>
</dbReference>
<name>A0ABQ0DQK4_9EUKA</name>
<evidence type="ECO:0000313" key="3">
    <source>
        <dbReference type="EMBL" id="GAB1225052.1"/>
    </source>
</evidence>
<feature type="region of interest" description="Disordered" evidence="2">
    <location>
        <begin position="1"/>
        <end position="38"/>
    </location>
</feature>
<accession>A0ABQ0DQK4</accession>
<feature type="compositionally biased region" description="Low complexity" evidence="2">
    <location>
        <begin position="7"/>
        <end position="36"/>
    </location>
</feature>
<organism evidence="3 4">
    <name type="scientific">Entamoeba nuttalli</name>
    <dbReference type="NCBI Taxonomy" id="412467"/>
    <lineage>
        <taxon>Eukaryota</taxon>
        <taxon>Amoebozoa</taxon>
        <taxon>Evosea</taxon>
        <taxon>Archamoebae</taxon>
        <taxon>Mastigamoebida</taxon>
        <taxon>Entamoebidae</taxon>
        <taxon>Entamoeba</taxon>
    </lineage>
</organism>
<keyword evidence="4" id="KW-1185">Reference proteome</keyword>
<protein>
    <submittedName>
        <fullName evidence="3">Uncharacterized protein</fullName>
    </submittedName>
</protein>
<keyword evidence="1" id="KW-0175">Coiled coil</keyword>
<evidence type="ECO:0000256" key="2">
    <source>
        <dbReference type="SAM" id="MobiDB-lite"/>
    </source>
</evidence>
<evidence type="ECO:0000313" key="4">
    <source>
        <dbReference type="Proteomes" id="UP001628156"/>
    </source>
</evidence>
<reference evidence="3 4" key="1">
    <citation type="journal article" date="2019" name="PLoS Negl. Trop. Dis.">
        <title>Whole genome sequencing of Entamoeba nuttalli reveals mammalian host-related molecular signatures and a novel octapeptide-repeat surface protein.</title>
        <authorList>
            <person name="Tanaka M."/>
            <person name="Makiuchi T."/>
            <person name="Komiyama T."/>
            <person name="Shiina T."/>
            <person name="Osaki K."/>
            <person name="Tachibana H."/>
        </authorList>
    </citation>
    <scope>NUCLEOTIDE SEQUENCE [LARGE SCALE GENOMIC DNA]</scope>
    <source>
        <strain evidence="3 4">P19-061405</strain>
    </source>
</reference>
<dbReference type="Proteomes" id="UP001628156">
    <property type="component" value="Unassembled WGS sequence"/>
</dbReference>
<gene>
    <name evidence="3" type="ORF">ENUP19_0240G0059</name>
</gene>
<proteinExistence type="predicted"/>